<name>A0AAP2CHH3_9BACT</name>
<dbReference type="SUPFAM" id="SSF54427">
    <property type="entry name" value="NTF2-like"/>
    <property type="match status" value="1"/>
</dbReference>
<sequence length="131" mass="14697">METINNTQQLNKALVEAFDEAFSRGDYKAIADLMAEDVEWKMVGEFHLKGKGEIQEMFKSMEGMGLPEIWPSTKVAEGDRIVAEGTMKALDREGKIFRAAYVDSYLINNGKIKVLTSYVTTLKDDINQNPG</sequence>
<accession>A0AAP2CHH3</accession>
<reference evidence="2 3" key="1">
    <citation type="submission" date="2021-05" db="EMBL/GenBank/DDBJ databases">
        <authorList>
            <person name="Zhang Z.D."/>
            <person name="Osman G."/>
        </authorList>
    </citation>
    <scope>NUCLEOTIDE SEQUENCE [LARGE SCALE GENOMIC DNA]</scope>
    <source>
        <strain evidence="2 3">KCTC 32217</strain>
    </source>
</reference>
<evidence type="ECO:0000259" key="1">
    <source>
        <dbReference type="Pfam" id="PF12680"/>
    </source>
</evidence>
<dbReference type="Proteomes" id="UP001319104">
    <property type="component" value="Unassembled WGS sequence"/>
</dbReference>
<dbReference type="EMBL" id="JAHCMY010000003">
    <property type="protein sequence ID" value="MBS9523794.1"/>
    <property type="molecule type" value="Genomic_DNA"/>
</dbReference>
<dbReference type="InterPro" id="IPR037401">
    <property type="entry name" value="SnoaL-like"/>
</dbReference>
<keyword evidence="3" id="KW-1185">Reference proteome</keyword>
<gene>
    <name evidence="2" type="ORF">KI659_07175</name>
</gene>
<dbReference type="PANTHER" id="PTHR41252:SF1">
    <property type="entry name" value="BLR2505 PROTEIN"/>
    <property type="match status" value="1"/>
</dbReference>
<organism evidence="2 3">
    <name type="scientific">Litoribacter ruber</name>
    <dbReference type="NCBI Taxonomy" id="702568"/>
    <lineage>
        <taxon>Bacteria</taxon>
        <taxon>Pseudomonadati</taxon>
        <taxon>Bacteroidota</taxon>
        <taxon>Cytophagia</taxon>
        <taxon>Cytophagales</taxon>
        <taxon>Cyclobacteriaceae</taxon>
        <taxon>Litoribacter</taxon>
    </lineage>
</organism>
<protein>
    <submittedName>
        <fullName evidence="2">Nuclear transport factor 2 family protein</fullName>
    </submittedName>
</protein>
<proteinExistence type="predicted"/>
<dbReference type="Gene3D" id="3.10.450.50">
    <property type="match status" value="1"/>
</dbReference>
<dbReference type="PANTHER" id="PTHR41252">
    <property type="entry name" value="BLR2505 PROTEIN"/>
    <property type="match status" value="1"/>
</dbReference>
<evidence type="ECO:0000313" key="2">
    <source>
        <dbReference type="EMBL" id="MBS9523794.1"/>
    </source>
</evidence>
<comment type="caution">
    <text evidence="2">The sequence shown here is derived from an EMBL/GenBank/DDBJ whole genome shotgun (WGS) entry which is preliminary data.</text>
</comment>
<dbReference type="RefSeq" id="WP_213944681.1">
    <property type="nucleotide sequence ID" value="NZ_JAHCMY010000003.1"/>
</dbReference>
<dbReference type="AlphaFoldDB" id="A0AAP2CHH3"/>
<feature type="domain" description="SnoaL-like" evidence="1">
    <location>
        <begin position="15"/>
        <end position="113"/>
    </location>
</feature>
<dbReference type="InterPro" id="IPR032710">
    <property type="entry name" value="NTF2-like_dom_sf"/>
</dbReference>
<dbReference type="Pfam" id="PF12680">
    <property type="entry name" value="SnoaL_2"/>
    <property type="match status" value="1"/>
</dbReference>
<evidence type="ECO:0000313" key="3">
    <source>
        <dbReference type="Proteomes" id="UP001319104"/>
    </source>
</evidence>